<dbReference type="Pfam" id="PF03966">
    <property type="entry name" value="Trm112p"/>
    <property type="match status" value="1"/>
</dbReference>
<evidence type="ECO:0000313" key="3">
    <source>
        <dbReference type="Proteomes" id="UP000194968"/>
    </source>
</evidence>
<reference evidence="2 3" key="1">
    <citation type="submission" date="2017-03" db="EMBL/GenBank/DDBJ databases">
        <title>Comparative genomics of honeybee gut symbionts reveal geographically distinct and subgroup specific antibiotic resistance.</title>
        <authorList>
            <person name="Ludvigsen J."/>
            <person name="Porcellato D."/>
            <person name="Labee-Lund T.M."/>
            <person name="Amdam G.V."/>
            <person name="Rudi K."/>
        </authorList>
    </citation>
    <scope>NUCLEOTIDE SEQUENCE [LARGE SCALE GENOMIC DNA]</scope>
    <source>
        <strain evidence="2 3">A-4-12</strain>
    </source>
</reference>
<dbReference type="Proteomes" id="UP000194968">
    <property type="component" value="Unassembled WGS sequence"/>
</dbReference>
<dbReference type="OrthoDB" id="9812205at2"/>
<evidence type="ECO:0000313" key="2">
    <source>
        <dbReference type="EMBL" id="OTQ51952.1"/>
    </source>
</evidence>
<name>A0A242NWH1_9GAMM</name>
<protein>
    <recommendedName>
        <fullName evidence="1">UPF0434 protein B6D06_02255</fullName>
    </recommendedName>
</protein>
<gene>
    <name evidence="2" type="ORF">B6D06_02255</name>
</gene>
<comment type="similarity">
    <text evidence="1">Belongs to the UPF0434 family.</text>
</comment>
<dbReference type="RefSeq" id="WP_034903640.1">
    <property type="nucleotide sequence ID" value="NZ_LZGI01000020.1"/>
</dbReference>
<dbReference type="Gene3D" id="2.20.25.10">
    <property type="match status" value="1"/>
</dbReference>
<dbReference type="AlphaFoldDB" id="A0A242NWH1"/>
<comment type="caution">
    <text evidence="2">The sequence shown here is derived from an EMBL/GenBank/DDBJ whole genome shotgun (WGS) entry which is preliminary data.</text>
</comment>
<dbReference type="FunFam" id="2.20.25.10:FF:000002">
    <property type="entry name" value="UPF0434 protein YcaR"/>
    <property type="match status" value="1"/>
</dbReference>
<dbReference type="HAMAP" id="MF_01187">
    <property type="entry name" value="UPF0434"/>
    <property type="match status" value="1"/>
</dbReference>
<accession>A0A242P6K0</accession>
<dbReference type="SUPFAM" id="SSF158997">
    <property type="entry name" value="Trm112p-like"/>
    <property type="match status" value="1"/>
</dbReference>
<proteinExistence type="inferred from homology"/>
<accession>A0A242NWH1</accession>
<dbReference type="EMBL" id="NASK01000075">
    <property type="protein sequence ID" value="OTQ51952.1"/>
    <property type="molecule type" value="Genomic_DNA"/>
</dbReference>
<organism evidence="2 3">
    <name type="scientific">Gilliamella apis</name>
    <dbReference type="NCBI Taxonomy" id="1970738"/>
    <lineage>
        <taxon>Bacteria</taxon>
        <taxon>Pseudomonadati</taxon>
        <taxon>Pseudomonadota</taxon>
        <taxon>Gammaproteobacteria</taxon>
        <taxon>Orbales</taxon>
        <taxon>Orbaceae</taxon>
        <taxon>Gilliamella</taxon>
    </lineage>
</organism>
<dbReference type="InterPro" id="IPR005651">
    <property type="entry name" value="Trm112-like"/>
</dbReference>
<sequence>MKQLLLSAIACPKCHGQLEYDKQHQQLVCQNDRLVYSIKEGIPVLLASEANSLNQSNCDKE</sequence>
<evidence type="ECO:0000256" key="1">
    <source>
        <dbReference type="HAMAP-Rule" id="MF_01187"/>
    </source>
</evidence>